<proteinExistence type="predicted"/>
<evidence type="ECO:0000256" key="1">
    <source>
        <dbReference type="SAM" id="Phobius"/>
    </source>
</evidence>
<name>A0A1F7IXB9_9BACT</name>
<gene>
    <name evidence="2" type="ORF">A3A93_04390</name>
</gene>
<keyword evidence="1" id="KW-1133">Transmembrane helix</keyword>
<dbReference type="EMBL" id="MGAL01000024">
    <property type="protein sequence ID" value="OGK48012.1"/>
    <property type="molecule type" value="Genomic_DNA"/>
</dbReference>
<feature type="transmembrane region" description="Helical" evidence="1">
    <location>
        <begin position="21"/>
        <end position="43"/>
    </location>
</feature>
<keyword evidence="1" id="KW-0812">Transmembrane</keyword>
<sequence>MFGFIIKIRDWFVKLPDKKRYFELITAFLSIPVLLSVILVNYLNIQERQKDDATPSPTPAVITIIERPTSQQEIKSTPEPTVSGSTIQCEPEIGPIEITSPAENENVSDNPLCISIIRENPNNKYCSVVWSHRINNSSWSNFTDREICLYNLDSGTKKLELRVKSIVSGKETVLKRSFNYQNTSQVATPTLTDTPSPTLTITPTQIEVN</sequence>
<comment type="caution">
    <text evidence="2">The sequence shown here is derived from an EMBL/GenBank/DDBJ whole genome shotgun (WGS) entry which is preliminary data.</text>
</comment>
<protein>
    <submittedName>
        <fullName evidence="2">Uncharacterized protein</fullName>
    </submittedName>
</protein>
<dbReference type="STRING" id="1802061.A3A93_04390"/>
<dbReference type="AlphaFoldDB" id="A0A1F7IXB9"/>
<evidence type="ECO:0000313" key="3">
    <source>
        <dbReference type="Proteomes" id="UP000177141"/>
    </source>
</evidence>
<dbReference type="Proteomes" id="UP000177141">
    <property type="component" value="Unassembled WGS sequence"/>
</dbReference>
<reference evidence="2 3" key="1">
    <citation type="journal article" date="2016" name="Nat. Commun.">
        <title>Thousands of microbial genomes shed light on interconnected biogeochemical processes in an aquifer system.</title>
        <authorList>
            <person name="Anantharaman K."/>
            <person name="Brown C.T."/>
            <person name="Hug L.A."/>
            <person name="Sharon I."/>
            <person name="Castelle C.J."/>
            <person name="Probst A.J."/>
            <person name="Thomas B.C."/>
            <person name="Singh A."/>
            <person name="Wilkins M.J."/>
            <person name="Karaoz U."/>
            <person name="Brodie E.L."/>
            <person name="Williams K.H."/>
            <person name="Hubbard S.S."/>
            <person name="Banfield J.F."/>
        </authorList>
    </citation>
    <scope>NUCLEOTIDE SEQUENCE [LARGE SCALE GENOMIC DNA]</scope>
</reference>
<organism evidence="2 3">
    <name type="scientific">Candidatus Roizmanbacteria bacterium RIFCSPLOWO2_01_FULL_38_12</name>
    <dbReference type="NCBI Taxonomy" id="1802061"/>
    <lineage>
        <taxon>Bacteria</taxon>
        <taxon>Candidatus Roizmaniibacteriota</taxon>
    </lineage>
</organism>
<evidence type="ECO:0000313" key="2">
    <source>
        <dbReference type="EMBL" id="OGK48012.1"/>
    </source>
</evidence>
<accession>A0A1F7IXB9</accession>
<keyword evidence="1" id="KW-0472">Membrane</keyword>